<evidence type="ECO:0000313" key="2">
    <source>
        <dbReference type="Proteomes" id="UP001221898"/>
    </source>
</evidence>
<dbReference type="Proteomes" id="UP001221898">
    <property type="component" value="Unassembled WGS sequence"/>
</dbReference>
<sequence length="71" mass="8314">MLVFREIMFETFHTKAMYMDIQPMLSPVHVRLNHWHRHGLCNNITNNITEPIYKGYALPTPSCVLIWPSGT</sequence>
<dbReference type="EMBL" id="JAINUG010000154">
    <property type="protein sequence ID" value="KAJ8391718.1"/>
    <property type="molecule type" value="Genomic_DNA"/>
</dbReference>
<evidence type="ECO:0000313" key="1">
    <source>
        <dbReference type="EMBL" id="KAJ8391718.1"/>
    </source>
</evidence>
<keyword evidence="2" id="KW-1185">Reference proteome</keyword>
<protein>
    <submittedName>
        <fullName evidence="1">Uncharacterized protein</fullName>
    </submittedName>
</protein>
<accession>A0AAD7RWM1</accession>
<name>A0AAD7RWM1_9TELE</name>
<gene>
    <name evidence="1" type="ORF">AAFF_G00086680</name>
</gene>
<dbReference type="AlphaFoldDB" id="A0AAD7RWM1"/>
<proteinExistence type="predicted"/>
<reference evidence="1" key="1">
    <citation type="journal article" date="2023" name="Science">
        <title>Genome structures resolve the early diversification of teleost fishes.</title>
        <authorList>
            <person name="Parey E."/>
            <person name="Louis A."/>
            <person name="Montfort J."/>
            <person name="Bouchez O."/>
            <person name="Roques C."/>
            <person name="Iampietro C."/>
            <person name="Lluch J."/>
            <person name="Castinel A."/>
            <person name="Donnadieu C."/>
            <person name="Desvignes T."/>
            <person name="Floi Bucao C."/>
            <person name="Jouanno E."/>
            <person name="Wen M."/>
            <person name="Mejri S."/>
            <person name="Dirks R."/>
            <person name="Jansen H."/>
            <person name="Henkel C."/>
            <person name="Chen W.J."/>
            <person name="Zahm M."/>
            <person name="Cabau C."/>
            <person name="Klopp C."/>
            <person name="Thompson A.W."/>
            <person name="Robinson-Rechavi M."/>
            <person name="Braasch I."/>
            <person name="Lecointre G."/>
            <person name="Bobe J."/>
            <person name="Postlethwait J.H."/>
            <person name="Berthelot C."/>
            <person name="Roest Crollius H."/>
            <person name="Guiguen Y."/>
        </authorList>
    </citation>
    <scope>NUCLEOTIDE SEQUENCE</scope>
    <source>
        <strain evidence="1">NC1722</strain>
    </source>
</reference>
<organism evidence="1 2">
    <name type="scientific">Aldrovandia affinis</name>
    <dbReference type="NCBI Taxonomy" id="143900"/>
    <lineage>
        <taxon>Eukaryota</taxon>
        <taxon>Metazoa</taxon>
        <taxon>Chordata</taxon>
        <taxon>Craniata</taxon>
        <taxon>Vertebrata</taxon>
        <taxon>Euteleostomi</taxon>
        <taxon>Actinopterygii</taxon>
        <taxon>Neopterygii</taxon>
        <taxon>Teleostei</taxon>
        <taxon>Notacanthiformes</taxon>
        <taxon>Halosauridae</taxon>
        <taxon>Aldrovandia</taxon>
    </lineage>
</organism>
<dbReference type="Gene3D" id="3.30.420.40">
    <property type="match status" value="2"/>
</dbReference>
<comment type="caution">
    <text evidence="1">The sequence shown here is derived from an EMBL/GenBank/DDBJ whole genome shotgun (WGS) entry which is preliminary data.</text>
</comment>